<name>T1AAP6_9ZZZZ</name>
<evidence type="ECO:0000313" key="2">
    <source>
        <dbReference type="EMBL" id="EQD37984.1"/>
    </source>
</evidence>
<comment type="caution">
    <text evidence="2">The sequence shown here is derived from an EMBL/GenBank/DDBJ whole genome shotgun (WGS) entry which is preliminary data.</text>
</comment>
<dbReference type="InterPro" id="IPR003812">
    <property type="entry name" value="Fido"/>
</dbReference>
<dbReference type="PANTHER" id="PTHR13504:SF38">
    <property type="entry name" value="FIDO DOMAIN-CONTAINING PROTEIN"/>
    <property type="match status" value="1"/>
</dbReference>
<dbReference type="InterPro" id="IPR036597">
    <property type="entry name" value="Fido-like_dom_sf"/>
</dbReference>
<dbReference type="Pfam" id="PF02661">
    <property type="entry name" value="Fic"/>
    <property type="match status" value="1"/>
</dbReference>
<dbReference type="EMBL" id="AUZZ01008438">
    <property type="protein sequence ID" value="EQD37984.1"/>
    <property type="molecule type" value="Genomic_DNA"/>
</dbReference>
<reference evidence="2" key="2">
    <citation type="journal article" date="2014" name="ISME J.">
        <title>Microbial stratification in low pH oxic and suboxic macroscopic growths along an acid mine drainage.</title>
        <authorList>
            <person name="Mendez-Garcia C."/>
            <person name="Mesa V."/>
            <person name="Sprenger R.R."/>
            <person name="Richter M."/>
            <person name="Diez M.S."/>
            <person name="Solano J."/>
            <person name="Bargiela R."/>
            <person name="Golyshina O.V."/>
            <person name="Manteca A."/>
            <person name="Ramos J.L."/>
            <person name="Gallego J.R."/>
            <person name="Llorente I."/>
            <person name="Martins Dos Santos V.A."/>
            <person name="Jensen O.N."/>
            <person name="Pelaez A.I."/>
            <person name="Sanchez J."/>
            <person name="Ferrer M."/>
        </authorList>
    </citation>
    <scope>NUCLEOTIDE SEQUENCE</scope>
</reference>
<protein>
    <submittedName>
        <fullName evidence="2">Filamentation induced by cAMP protein Fic</fullName>
    </submittedName>
</protein>
<reference evidence="2" key="1">
    <citation type="submission" date="2013-08" db="EMBL/GenBank/DDBJ databases">
        <authorList>
            <person name="Mendez C."/>
            <person name="Richter M."/>
            <person name="Ferrer M."/>
            <person name="Sanchez J."/>
        </authorList>
    </citation>
    <scope>NUCLEOTIDE SEQUENCE</scope>
</reference>
<organism evidence="2">
    <name type="scientific">mine drainage metagenome</name>
    <dbReference type="NCBI Taxonomy" id="410659"/>
    <lineage>
        <taxon>unclassified sequences</taxon>
        <taxon>metagenomes</taxon>
        <taxon>ecological metagenomes</taxon>
    </lineage>
</organism>
<gene>
    <name evidence="2" type="ORF">B2A_11681</name>
</gene>
<dbReference type="PANTHER" id="PTHR13504">
    <property type="entry name" value="FIDO DOMAIN-CONTAINING PROTEIN DDB_G0283145"/>
    <property type="match status" value="1"/>
</dbReference>
<dbReference type="AlphaFoldDB" id="T1AAP6"/>
<dbReference type="InterPro" id="IPR040198">
    <property type="entry name" value="Fido_containing"/>
</dbReference>
<proteinExistence type="predicted"/>
<dbReference type="Gene3D" id="1.10.3290.10">
    <property type="entry name" value="Fido-like domain"/>
    <property type="match status" value="1"/>
</dbReference>
<dbReference type="PROSITE" id="PS51459">
    <property type="entry name" value="FIDO"/>
    <property type="match status" value="1"/>
</dbReference>
<accession>T1AAP6</accession>
<evidence type="ECO:0000259" key="1">
    <source>
        <dbReference type="PROSITE" id="PS51459"/>
    </source>
</evidence>
<sequence length="301" mass="34555">MAFIEKQSHGGHTYYYLAKSIRTKNGKTKKFRILLGRKLPARAELQKVLAELNKRAAKEQRIGWISDEAIERLEDLRSAILVFKKAPDSILPKDFLVRFTYNTNAIEGNKLTLRQTALVLADRIAPEGARSDDVIEALNSEDAWNFIKLYKGAFNKAFLLKVQYLITKNTSCRIQGNYRDGEVRIMGSEWVLPQYAEVPHLLDKLFHTYSKQKRAMHPVEIASLVHCKIAQIHPFTDGNGRTARLIMNWVLLRNLFPPVIIEVKNKERYYTAIEAADRSETALFADFVAQQLLEQYTVSMP</sequence>
<feature type="domain" description="Fido" evidence="1">
    <location>
        <begin position="154"/>
        <end position="290"/>
    </location>
</feature>
<dbReference type="SUPFAM" id="SSF140931">
    <property type="entry name" value="Fic-like"/>
    <property type="match status" value="1"/>
</dbReference>